<keyword evidence="3" id="KW-1185">Reference proteome</keyword>
<evidence type="ECO:0000256" key="1">
    <source>
        <dbReference type="SAM" id="MobiDB-lite"/>
    </source>
</evidence>
<dbReference type="Gene3D" id="3.30.710.10">
    <property type="entry name" value="Potassium Channel Kv1.1, Chain A"/>
    <property type="match status" value="1"/>
</dbReference>
<protein>
    <recommendedName>
        <fullName evidence="4">BTB domain-containing protein</fullName>
    </recommendedName>
</protein>
<dbReference type="Proteomes" id="UP000305948">
    <property type="component" value="Unassembled WGS sequence"/>
</dbReference>
<dbReference type="SUPFAM" id="SSF54695">
    <property type="entry name" value="POZ domain"/>
    <property type="match status" value="1"/>
</dbReference>
<evidence type="ECO:0008006" key="4">
    <source>
        <dbReference type="Google" id="ProtNLM"/>
    </source>
</evidence>
<dbReference type="PANTHER" id="PTHR24413">
    <property type="entry name" value="SPECKLE-TYPE POZ PROTEIN"/>
    <property type="match status" value="1"/>
</dbReference>
<dbReference type="InterPro" id="IPR011333">
    <property type="entry name" value="SKP1/BTB/POZ_sf"/>
</dbReference>
<feature type="compositionally biased region" description="Acidic residues" evidence="1">
    <location>
        <begin position="261"/>
        <end position="270"/>
    </location>
</feature>
<name>A0A5C3NAY1_9AGAM</name>
<dbReference type="AlphaFoldDB" id="A0A5C3NAY1"/>
<gene>
    <name evidence="2" type="ORF">OE88DRAFT_1733155</name>
</gene>
<proteinExistence type="predicted"/>
<organism evidence="2 3">
    <name type="scientific">Heliocybe sulcata</name>
    <dbReference type="NCBI Taxonomy" id="5364"/>
    <lineage>
        <taxon>Eukaryota</taxon>
        <taxon>Fungi</taxon>
        <taxon>Dikarya</taxon>
        <taxon>Basidiomycota</taxon>
        <taxon>Agaricomycotina</taxon>
        <taxon>Agaricomycetes</taxon>
        <taxon>Gloeophyllales</taxon>
        <taxon>Gloeophyllaceae</taxon>
        <taxon>Heliocybe</taxon>
    </lineage>
</organism>
<feature type="region of interest" description="Disordered" evidence="1">
    <location>
        <begin position="261"/>
        <end position="284"/>
    </location>
</feature>
<dbReference type="EMBL" id="ML213506">
    <property type="protein sequence ID" value="TFK54503.1"/>
    <property type="molecule type" value="Genomic_DNA"/>
</dbReference>
<accession>A0A5C3NAY1</accession>
<reference evidence="2 3" key="1">
    <citation type="journal article" date="2019" name="Nat. Ecol. Evol.">
        <title>Megaphylogeny resolves global patterns of mushroom evolution.</title>
        <authorList>
            <person name="Varga T."/>
            <person name="Krizsan K."/>
            <person name="Foldi C."/>
            <person name="Dima B."/>
            <person name="Sanchez-Garcia M."/>
            <person name="Sanchez-Ramirez S."/>
            <person name="Szollosi G.J."/>
            <person name="Szarkandi J.G."/>
            <person name="Papp V."/>
            <person name="Albert L."/>
            <person name="Andreopoulos W."/>
            <person name="Angelini C."/>
            <person name="Antonin V."/>
            <person name="Barry K.W."/>
            <person name="Bougher N.L."/>
            <person name="Buchanan P."/>
            <person name="Buyck B."/>
            <person name="Bense V."/>
            <person name="Catcheside P."/>
            <person name="Chovatia M."/>
            <person name="Cooper J."/>
            <person name="Damon W."/>
            <person name="Desjardin D."/>
            <person name="Finy P."/>
            <person name="Geml J."/>
            <person name="Haridas S."/>
            <person name="Hughes K."/>
            <person name="Justo A."/>
            <person name="Karasinski D."/>
            <person name="Kautmanova I."/>
            <person name="Kiss B."/>
            <person name="Kocsube S."/>
            <person name="Kotiranta H."/>
            <person name="LaButti K.M."/>
            <person name="Lechner B.E."/>
            <person name="Liimatainen K."/>
            <person name="Lipzen A."/>
            <person name="Lukacs Z."/>
            <person name="Mihaltcheva S."/>
            <person name="Morgado L.N."/>
            <person name="Niskanen T."/>
            <person name="Noordeloos M.E."/>
            <person name="Ohm R.A."/>
            <person name="Ortiz-Santana B."/>
            <person name="Ovrebo C."/>
            <person name="Racz N."/>
            <person name="Riley R."/>
            <person name="Savchenko A."/>
            <person name="Shiryaev A."/>
            <person name="Soop K."/>
            <person name="Spirin V."/>
            <person name="Szebenyi C."/>
            <person name="Tomsovsky M."/>
            <person name="Tulloss R.E."/>
            <person name="Uehling J."/>
            <person name="Grigoriev I.V."/>
            <person name="Vagvolgyi C."/>
            <person name="Papp T."/>
            <person name="Martin F.M."/>
            <person name="Miettinen O."/>
            <person name="Hibbett D.S."/>
            <person name="Nagy L.G."/>
        </authorList>
    </citation>
    <scope>NUCLEOTIDE SEQUENCE [LARGE SCALE GENOMIC DNA]</scope>
    <source>
        <strain evidence="2 3">OMC1185</strain>
    </source>
</reference>
<dbReference type="STRING" id="5364.A0A5C3NAY1"/>
<evidence type="ECO:0000313" key="2">
    <source>
        <dbReference type="EMBL" id="TFK54503.1"/>
    </source>
</evidence>
<sequence>MERLEDDVYSSDGIVSKFKLNGDGRSLSDPSSHDYEELMYSPPCGYGYRFGLQWKRTGFTRHPWIYMDAYGVKQTLGKLTVTISAESASGPPPLFLPDAGRPMSTGGYAVSQLCISKTVILRPPFAVSHLATMNVLGTNLSRVTLSFKVATQHPPQQADVEASISTHVTTGLRNSLQASLDDGGFIDTKLYAFSCRSVSGQVSRALPVYASSAALKSKSTYFETMFSRSYFTESSTDELAGSAAQGELHCSADEYDYDSDSDLDLMDDDTDGNRADSSTSSEGRGLGRTVCIKDIAHRTLKSFTWYCYTGELMFAPFKSGILDQKRTDSAQEPAAAPKTPSCSPKSMYRLADKYGITELKDRAFEEIRNRLTVHNILDELFSSFTSRYDRVRQMEIDFVCGKLDAPEISEGLPRIVAGFATDTFRQPNFAVLSSLIQKLMERRARPNYWLAGSSRHAMDDVFIPEERQGRRVSADLFEF</sequence>
<dbReference type="OrthoDB" id="6359816at2759"/>
<evidence type="ECO:0000313" key="3">
    <source>
        <dbReference type="Proteomes" id="UP000305948"/>
    </source>
</evidence>